<dbReference type="STRING" id="70415.A0A5S6Q286"/>
<evidence type="ECO:0000256" key="2">
    <source>
        <dbReference type="ARBA" id="ARBA00013846"/>
    </source>
</evidence>
<keyword evidence="3" id="KW-1185">Reference proteome</keyword>
<dbReference type="PANTHER" id="PTHR31716">
    <property type="entry name" value="PROTEIN FMC1 HOMOLOG"/>
    <property type="match status" value="1"/>
</dbReference>
<reference evidence="4" key="1">
    <citation type="submission" date="2019-12" db="UniProtKB">
        <authorList>
            <consortium name="WormBaseParasite"/>
        </authorList>
    </citation>
    <scope>IDENTIFICATION</scope>
</reference>
<dbReference type="Proteomes" id="UP000046395">
    <property type="component" value="Unassembled WGS sequence"/>
</dbReference>
<dbReference type="PANTHER" id="PTHR31716:SF1">
    <property type="entry name" value="PROTEIN FMC1 HOMOLOG"/>
    <property type="match status" value="1"/>
</dbReference>
<dbReference type="WBParaSite" id="TMUE_0000001254.1">
    <property type="protein sequence ID" value="TMUE_0000001254.1"/>
    <property type="gene ID" value="WBGene00297158"/>
</dbReference>
<dbReference type="GO" id="GO:0005739">
    <property type="term" value="C:mitochondrion"/>
    <property type="evidence" value="ECO:0007669"/>
    <property type="project" value="TreeGrafter"/>
</dbReference>
<organism evidence="3 4">
    <name type="scientific">Trichuris muris</name>
    <name type="common">Mouse whipworm</name>
    <dbReference type="NCBI Taxonomy" id="70415"/>
    <lineage>
        <taxon>Eukaryota</taxon>
        <taxon>Metazoa</taxon>
        <taxon>Ecdysozoa</taxon>
        <taxon>Nematoda</taxon>
        <taxon>Enoplea</taxon>
        <taxon>Dorylaimia</taxon>
        <taxon>Trichinellida</taxon>
        <taxon>Trichuridae</taxon>
        <taxon>Trichuris</taxon>
    </lineage>
</organism>
<accession>A0A5S6Q286</accession>
<dbReference type="InterPro" id="IPR037667">
    <property type="entry name" value="FMC1_homologue"/>
</dbReference>
<sequence>MTPYMDINTQTKTSTKHGRIHLVQQNHIRVTVFRICGEPCLYTQVPQYCYIIGLESAVCKTQGWTQMKAQTSSLTTLRLILREWRKAFKTPVRHTPAYRFLMDTYRRHQLTEQRLCHGVNELRGLADTYSVYLRSTRALKELEDAYFNGRIGSIEKTARRVGFELPKPTKDTK</sequence>
<evidence type="ECO:0000256" key="1">
    <source>
        <dbReference type="ARBA" id="ARBA00009058"/>
    </source>
</evidence>
<proteinExistence type="inferred from homology"/>
<name>A0A5S6Q286_TRIMR</name>
<comment type="similarity">
    <text evidence="1">Belongs to the FMC1 family.</text>
</comment>
<evidence type="ECO:0000313" key="4">
    <source>
        <dbReference type="WBParaSite" id="TMUE_0000001254.1"/>
    </source>
</evidence>
<protein>
    <recommendedName>
        <fullName evidence="2">Protein FMC1 homolog</fullName>
    </recommendedName>
</protein>
<evidence type="ECO:0000313" key="3">
    <source>
        <dbReference type="Proteomes" id="UP000046395"/>
    </source>
</evidence>
<dbReference type="AlphaFoldDB" id="A0A5S6Q286"/>